<name>A0AAN9PWN5_CANGL</name>
<evidence type="ECO:0000313" key="2">
    <source>
        <dbReference type="Proteomes" id="UP001367508"/>
    </source>
</evidence>
<accession>A0AAN9PWN5</accession>
<protein>
    <submittedName>
        <fullName evidence="1">Uncharacterized protein</fullName>
    </submittedName>
</protein>
<dbReference type="AlphaFoldDB" id="A0AAN9PWN5"/>
<proteinExistence type="predicted"/>
<comment type="caution">
    <text evidence="1">The sequence shown here is derived from an EMBL/GenBank/DDBJ whole genome shotgun (WGS) entry which is preliminary data.</text>
</comment>
<reference evidence="1 2" key="1">
    <citation type="submission" date="2024-01" db="EMBL/GenBank/DDBJ databases">
        <title>The genomes of 5 underutilized Papilionoideae crops provide insights into root nodulation and disease resistanc.</title>
        <authorList>
            <person name="Jiang F."/>
        </authorList>
    </citation>
    <scope>NUCLEOTIDE SEQUENCE [LARGE SCALE GENOMIC DNA]</scope>
    <source>
        <strain evidence="1">LVBAO_FW01</strain>
        <tissue evidence="1">Leaves</tissue>
    </source>
</reference>
<organism evidence="1 2">
    <name type="scientific">Canavalia gladiata</name>
    <name type="common">Sword bean</name>
    <name type="synonym">Dolichos gladiatus</name>
    <dbReference type="NCBI Taxonomy" id="3824"/>
    <lineage>
        <taxon>Eukaryota</taxon>
        <taxon>Viridiplantae</taxon>
        <taxon>Streptophyta</taxon>
        <taxon>Embryophyta</taxon>
        <taxon>Tracheophyta</taxon>
        <taxon>Spermatophyta</taxon>
        <taxon>Magnoliopsida</taxon>
        <taxon>eudicotyledons</taxon>
        <taxon>Gunneridae</taxon>
        <taxon>Pentapetalae</taxon>
        <taxon>rosids</taxon>
        <taxon>fabids</taxon>
        <taxon>Fabales</taxon>
        <taxon>Fabaceae</taxon>
        <taxon>Papilionoideae</taxon>
        <taxon>50 kb inversion clade</taxon>
        <taxon>NPAAA clade</taxon>
        <taxon>indigoferoid/millettioid clade</taxon>
        <taxon>Phaseoleae</taxon>
        <taxon>Canavalia</taxon>
    </lineage>
</organism>
<sequence>MLSPSLKISNSLFFRRCQCRNIRSTRLGKSEGLCSTLKNHEVLDLSFNNFNDGDIAFALGWLSFLNIPHDSSDGLAGGSVVDARNVRDGMAQFVTKFHAWLVSIYGLHFFLNITTCSTHYISMNNEDLFVKFLLVPLFSSKPSEMSLPSLYKKNPPGANRTTEPLCQYPLFSLVDASRVPFLFKVKKSHSSLLWCYSPQPEKK</sequence>
<gene>
    <name evidence="1" type="ORF">VNO77_38911</name>
</gene>
<keyword evidence="2" id="KW-1185">Reference proteome</keyword>
<evidence type="ECO:0000313" key="1">
    <source>
        <dbReference type="EMBL" id="KAK7313716.1"/>
    </source>
</evidence>
<dbReference type="EMBL" id="JAYMYQ010000009">
    <property type="protein sequence ID" value="KAK7313716.1"/>
    <property type="molecule type" value="Genomic_DNA"/>
</dbReference>
<dbReference type="Proteomes" id="UP001367508">
    <property type="component" value="Unassembled WGS sequence"/>
</dbReference>